<gene>
    <name evidence="2" type="ORF">NE237_011072</name>
</gene>
<organism evidence="2 3">
    <name type="scientific">Protea cynaroides</name>
    <dbReference type="NCBI Taxonomy" id="273540"/>
    <lineage>
        <taxon>Eukaryota</taxon>
        <taxon>Viridiplantae</taxon>
        <taxon>Streptophyta</taxon>
        <taxon>Embryophyta</taxon>
        <taxon>Tracheophyta</taxon>
        <taxon>Spermatophyta</taxon>
        <taxon>Magnoliopsida</taxon>
        <taxon>Proteales</taxon>
        <taxon>Proteaceae</taxon>
        <taxon>Protea</taxon>
    </lineage>
</organism>
<dbReference type="AlphaFoldDB" id="A0A9Q0JVI1"/>
<keyword evidence="3" id="KW-1185">Reference proteome</keyword>
<evidence type="ECO:0000313" key="3">
    <source>
        <dbReference type="Proteomes" id="UP001141806"/>
    </source>
</evidence>
<feature type="compositionally biased region" description="Basic and acidic residues" evidence="1">
    <location>
        <begin position="215"/>
        <end position="225"/>
    </location>
</feature>
<sequence length="225" mass="25008">MDMKSEQDVPWFPHHDQSVHQVQGYAITTAAESHSPSHQRMQNQGRKRHYRAVRQSSWNKQTTLIRDPKKASAVVRFQGSNATLNHPNHPNHLEVKTEMDAVEGSDAVVEEVGDGAPLALDGHDTHDVEGMDEPHESSEMMAGIQAHKRRAESSQSTNDSSPGALELDGRSDVKRNRIQPSPTTSDWPRTERVQWGNNQDPVLSRDALGEAPGGHSEKSNILDDH</sequence>
<dbReference type="EMBL" id="JAMYWD010000011">
    <property type="protein sequence ID" value="KAJ4954289.1"/>
    <property type="molecule type" value="Genomic_DNA"/>
</dbReference>
<feature type="compositionally biased region" description="Polar residues" evidence="1">
    <location>
        <begin position="178"/>
        <end position="187"/>
    </location>
</feature>
<evidence type="ECO:0000313" key="2">
    <source>
        <dbReference type="EMBL" id="KAJ4954289.1"/>
    </source>
</evidence>
<reference evidence="2" key="1">
    <citation type="journal article" date="2023" name="Plant J.">
        <title>The genome of the king protea, Protea cynaroides.</title>
        <authorList>
            <person name="Chang J."/>
            <person name="Duong T.A."/>
            <person name="Schoeman C."/>
            <person name="Ma X."/>
            <person name="Roodt D."/>
            <person name="Barker N."/>
            <person name="Li Z."/>
            <person name="Van de Peer Y."/>
            <person name="Mizrachi E."/>
        </authorList>
    </citation>
    <scope>NUCLEOTIDE SEQUENCE</scope>
    <source>
        <tissue evidence="2">Young leaves</tissue>
    </source>
</reference>
<proteinExistence type="predicted"/>
<comment type="caution">
    <text evidence="2">The sequence shown here is derived from an EMBL/GenBank/DDBJ whole genome shotgun (WGS) entry which is preliminary data.</text>
</comment>
<feature type="compositionally biased region" description="Basic and acidic residues" evidence="1">
    <location>
        <begin position="121"/>
        <end position="138"/>
    </location>
</feature>
<accession>A0A9Q0JVI1</accession>
<protein>
    <submittedName>
        <fullName evidence="2">Uncharacterized protein</fullName>
    </submittedName>
</protein>
<feature type="region of interest" description="Disordered" evidence="1">
    <location>
        <begin position="116"/>
        <end position="225"/>
    </location>
</feature>
<dbReference type="Proteomes" id="UP001141806">
    <property type="component" value="Unassembled WGS sequence"/>
</dbReference>
<name>A0A9Q0JVI1_9MAGN</name>
<evidence type="ECO:0000256" key="1">
    <source>
        <dbReference type="SAM" id="MobiDB-lite"/>
    </source>
</evidence>